<evidence type="ECO:0000256" key="1">
    <source>
        <dbReference type="ARBA" id="ARBA00022723"/>
    </source>
</evidence>
<evidence type="ECO:0000313" key="5">
    <source>
        <dbReference type="Proteomes" id="UP001254608"/>
    </source>
</evidence>
<organism evidence="4 5">
    <name type="scientific">Banduia mediterranea</name>
    <dbReference type="NCBI Taxonomy" id="3075609"/>
    <lineage>
        <taxon>Bacteria</taxon>
        <taxon>Pseudomonadati</taxon>
        <taxon>Pseudomonadota</taxon>
        <taxon>Gammaproteobacteria</taxon>
        <taxon>Nevskiales</taxon>
        <taxon>Algiphilaceae</taxon>
        <taxon>Banduia</taxon>
    </lineage>
</organism>
<keyword evidence="5" id="KW-1185">Reference proteome</keyword>
<dbReference type="InterPro" id="IPR006385">
    <property type="entry name" value="HAD_hydro_SerB1"/>
</dbReference>
<dbReference type="NCBIfam" id="TIGR01488">
    <property type="entry name" value="HAD-SF-IB"/>
    <property type="match status" value="1"/>
</dbReference>
<name>A0ABU2WFH5_9GAMM</name>
<dbReference type="PANTHER" id="PTHR43344:SF13">
    <property type="entry name" value="PHOSPHATASE RV3661-RELATED"/>
    <property type="match status" value="1"/>
</dbReference>
<dbReference type="NCBIfam" id="TIGR01490">
    <property type="entry name" value="HAD-SF-IB-hyp1"/>
    <property type="match status" value="1"/>
</dbReference>
<dbReference type="RefSeq" id="WP_311364013.1">
    <property type="nucleotide sequence ID" value="NZ_JAVRIC010000004.1"/>
</dbReference>
<keyword evidence="2 4" id="KW-0378">Hydrolase</keyword>
<dbReference type="Gene3D" id="3.40.50.1000">
    <property type="entry name" value="HAD superfamily/HAD-like"/>
    <property type="match status" value="1"/>
</dbReference>
<dbReference type="EC" id="3.1.3.-" evidence="4"/>
<dbReference type="SUPFAM" id="SSF56784">
    <property type="entry name" value="HAD-like"/>
    <property type="match status" value="1"/>
</dbReference>
<sequence length="224" mass="24670">MQLAVFDLDNTLLSGDSDYLWGQFLADGGYVDADQYAHANRRFYEQYLAGELDIAEFAAFSLRPLVELGAPSLAALRPRFVRDKITPIVSEQAYALLERHRADGDTLLITTATSRFITEPIAELLGVEHLIATDPEVIDGVYTGRIAGTPNFQDGKCIRLRQWIEAAAAPVTHMTAYSDSRNDVPLLEMADVQIAVDPDPVLRDIAAARGWPIISLRSPSTAPR</sequence>
<comment type="caution">
    <text evidence="4">The sequence shown here is derived from an EMBL/GenBank/DDBJ whole genome shotgun (WGS) entry which is preliminary data.</text>
</comment>
<dbReference type="GO" id="GO:0016787">
    <property type="term" value="F:hydrolase activity"/>
    <property type="evidence" value="ECO:0007669"/>
    <property type="project" value="UniProtKB-KW"/>
</dbReference>
<dbReference type="CDD" id="cd02612">
    <property type="entry name" value="HAD_PGPPase"/>
    <property type="match status" value="1"/>
</dbReference>
<dbReference type="InterPro" id="IPR023214">
    <property type="entry name" value="HAD_sf"/>
</dbReference>
<evidence type="ECO:0000256" key="2">
    <source>
        <dbReference type="ARBA" id="ARBA00022801"/>
    </source>
</evidence>
<accession>A0ABU2WFH5</accession>
<dbReference type="EMBL" id="JAVRIC010000004">
    <property type="protein sequence ID" value="MDT0496624.1"/>
    <property type="molecule type" value="Genomic_DNA"/>
</dbReference>
<evidence type="ECO:0000313" key="4">
    <source>
        <dbReference type="EMBL" id="MDT0496624.1"/>
    </source>
</evidence>
<keyword evidence="1" id="KW-0479">Metal-binding</keyword>
<evidence type="ECO:0000256" key="3">
    <source>
        <dbReference type="ARBA" id="ARBA00022842"/>
    </source>
</evidence>
<dbReference type="PANTHER" id="PTHR43344">
    <property type="entry name" value="PHOSPHOSERINE PHOSPHATASE"/>
    <property type="match status" value="1"/>
</dbReference>
<proteinExistence type="predicted"/>
<dbReference type="Pfam" id="PF12710">
    <property type="entry name" value="HAD"/>
    <property type="match status" value="1"/>
</dbReference>
<gene>
    <name evidence="4" type="ORF">RM530_04510</name>
</gene>
<dbReference type="InterPro" id="IPR050582">
    <property type="entry name" value="HAD-like_SerB"/>
</dbReference>
<reference evidence="4 5" key="1">
    <citation type="submission" date="2023-09" db="EMBL/GenBank/DDBJ databases">
        <authorList>
            <person name="Rey-Velasco X."/>
        </authorList>
    </citation>
    <scope>NUCLEOTIDE SEQUENCE [LARGE SCALE GENOMIC DNA]</scope>
    <source>
        <strain evidence="4 5">W345</strain>
    </source>
</reference>
<protein>
    <submittedName>
        <fullName evidence="4">HAD family hydrolase</fullName>
        <ecNumber evidence="4">3.1.3.-</ecNumber>
    </submittedName>
</protein>
<dbReference type="Gene3D" id="1.20.1440.100">
    <property type="entry name" value="SG protein - dephosphorylation function"/>
    <property type="match status" value="1"/>
</dbReference>
<keyword evidence="3" id="KW-0460">Magnesium</keyword>
<dbReference type="Proteomes" id="UP001254608">
    <property type="component" value="Unassembled WGS sequence"/>
</dbReference>
<dbReference type="InterPro" id="IPR036412">
    <property type="entry name" value="HAD-like_sf"/>
</dbReference>